<reference evidence="1 2" key="1">
    <citation type="submission" date="2018-08" db="EMBL/GenBank/DDBJ databases">
        <title>Genome sequence of Methylocystis hirsuta CSC1, a methanotroph able to accumulate PHAs.</title>
        <authorList>
            <person name="Bordel S."/>
            <person name="Rodriguez E."/>
            <person name="Gancedo J."/>
            <person name="Munoz R."/>
        </authorList>
    </citation>
    <scope>NUCLEOTIDE SEQUENCE [LARGE SCALE GENOMIC DNA]</scope>
    <source>
        <strain evidence="1 2">CSC1</strain>
    </source>
</reference>
<evidence type="ECO:0000313" key="2">
    <source>
        <dbReference type="Proteomes" id="UP000268623"/>
    </source>
</evidence>
<protein>
    <submittedName>
        <fullName evidence="1">DUF3768 domain-containing protein</fullName>
    </submittedName>
</protein>
<keyword evidence="2" id="KW-1185">Reference proteome</keyword>
<dbReference type="AlphaFoldDB" id="A0A3M9XKA7"/>
<dbReference type="Pfam" id="PF12599">
    <property type="entry name" value="DUF3768"/>
    <property type="match status" value="1"/>
</dbReference>
<gene>
    <name evidence="1" type="ORF">D1O30_19385</name>
</gene>
<comment type="caution">
    <text evidence="1">The sequence shown here is derived from an EMBL/GenBank/DDBJ whole genome shotgun (WGS) entry which is preliminary data.</text>
</comment>
<dbReference type="Proteomes" id="UP000268623">
    <property type="component" value="Unassembled WGS sequence"/>
</dbReference>
<name>A0A3M9XKA7_9HYPH</name>
<accession>A0A3M9XKA7</accession>
<sequence length="125" mass="13366">MSTIAELNDAFRRQGASGVIRFTNGLAALPTAAQEQIMSRVREFDAFTEGNDPYGEHDRIGDRYNDLGARIVAPESDLNLGIVILLNGATTTAFSIDATTPGEHTLLYTVTRLPPTSPAASCVPT</sequence>
<dbReference type="EMBL" id="QWDD01000003">
    <property type="protein sequence ID" value="RNJ48205.1"/>
    <property type="molecule type" value="Genomic_DNA"/>
</dbReference>
<dbReference type="InterPro" id="IPR022243">
    <property type="entry name" value="DUF3768"/>
</dbReference>
<proteinExistence type="predicted"/>
<evidence type="ECO:0000313" key="1">
    <source>
        <dbReference type="EMBL" id="RNJ48205.1"/>
    </source>
</evidence>
<organism evidence="1 2">
    <name type="scientific">Methylocystis hirsuta</name>
    <dbReference type="NCBI Taxonomy" id="369798"/>
    <lineage>
        <taxon>Bacteria</taxon>
        <taxon>Pseudomonadati</taxon>
        <taxon>Pseudomonadota</taxon>
        <taxon>Alphaproteobacteria</taxon>
        <taxon>Hyphomicrobiales</taxon>
        <taxon>Methylocystaceae</taxon>
        <taxon>Methylocystis</taxon>
    </lineage>
</organism>
<dbReference type="OrthoDB" id="1495368at2"/>